<sequence length="72" mass="8252">MDMIRDGPTCMDPKKKETKKKHKIISIKSASDASQQFIKRLNSNKNSILSGVIVFGLDLKYLETRRDRQLVS</sequence>
<accession>A0ACA9K9N6</accession>
<evidence type="ECO:0000313" key="2">
    <source>
        <dbReference type="Proteomes" id="UP000789702"/>
    </source>
</evidence>
<dbReference type="EMBL" id="CAJVPU010000735">
    <property type="protein sequence ID" value="CAG8460441.1"/>
    <property type="molecule type" value="Genomic_DNA"/>
</dbReference>
<keyword evidence="2" id="KW-1185">Reference proteome</keyword>
<name>A0ACA9K9N6_9GLOM</name>
<dbReference type="Proteomes" id="UP000789702">
    <property type="component" value="Unassembled WGS sequence"/>
</dbReference>
<reference evidence="1" key="1">
    <citation type="submission" date="2021-06" db="EMBL/GenBank/DDBJ databases">
        <authorList>
            <person name="Kallberg Y."/>
            <person name="Tangrot J."/>
            <person name="Rosling A."/>
        </authorList>
    </citation>
    <scope>NUCLEOTIDE SEQUENCE</scope>
    <source>
        <strain evidence="1">IL203A</strain>
    </source>
</reference>
<evidence type="ECO:0000313" key="1">
    <source>
        <dbReference type="EMBL" id="CAG8460441.1"/>
    </source>
</evidence>
<gene>
    <name evidence="1" type="ORF">DHETER_LOCUS1255</name>
</gene>
<proteinExistence type="predicted"/>
<organism evidence="1 2">
    <name type="scientific">Dentiscutata heterogama</name>
    <dbReference type="NCBI Taxonomy" id="1316150"/>
    <lineage>
        <taxon>Eukaryota</taxon>
        <taxon>Fungi</taxon>
        <taxon>Fungi incertae sedis</taxon>
        <taxon>Mucoromycota</taxon>
        <taxon>Glomeromycotina</taxon>
        <taxon>Glomeromycetes</taxon>
        <taxon>Diversisporales</taxon>
        <taxon>Gigasporaceae</taxon>
        <taxon>Dentiscutata</taxon>
    </lineage>
</organism>
<protein>
    <submittedName>
        <fullName evidence="1">4107_t:CDS:1</fullName>
    </submittedName>
</protein>
<comment type="caution">
    <text evidence="1">The sequence shown here is derived from an EMBL/GenBank/DDBJ whole genome shotgun (WGS) entry which is preliminary data.</text>
</comment>